<organism evidence="2">
    <name type="scientific">uncultured prokaryote</name>
    <dbReference type="NCBI Taxonomy" id="198431"/>
    <lineage>
        <taxon>unclassified sequences</taxon>
        <taxon>environmental samples</taxon>
    </lineage>
</organism>
<accession>A0A0H5PXJ5</accession>
<dbReference type="InterPro" id="IPR013321">
    <property type="entry name" value="Arc_rbn_hlx_hlx"/>
</dbReference>
<reference evidence="2" key="2">
    <citation type="submission" date="2015-07" db="EMBL/GenBank/DDBJ databases">
        <title>Plasmids, circular viruses and viroids from rat gut.</title>
        <authorList>
            <person name="Jorgensen T.J."/>
            <person name="Hansen M.A."/>
            <person name="Xu Z."/>
            <person name="Tabak M.A."/>
            <person name="Sorensen S.J."/>
            <person name="Hansen L.H."/>
        </authorList>
    </citation>
    <scope>NUCLEOTIDE SEQUENCE</scope>
    <source>
        <plasmid evidence="2">pRGRH0096</plasmid>
    </source>
</reference>
<dbReference type="SUPFAM" id="SSF47598">
    <property type="entry name" value="Ribbon-helix-helix"/>
    <property type="match status" value="1"/>
</dbReference>
<feature type="domain" description="Ribbon-helix-helix protein CopG" evidence="1">
    <location>
        <begin position="12"/>
        <end position="41"/>
    </location>
</feature>
<dbReference type="InterPro" id="IPR010985">
    <property type="entry name" value="Ribbon_hlx_hlx"/>
</dbReference>
<dbReference type="CDD" id="cd22231">
    <property type="entry name" value="RHH_NikR_HicB-like"/>
    <property type="match status" value="1"/>
</dbReference>
<dbReference type="Gene3D" id="1.10.1220.10">
    <property type="entry name" value="Met repressor-like"/>
    <property type="match status" value="1"/>
</dbReference>
<keyword evidence="2" id="KW-0614">Plasmid</keyword>
<geneLocation type="plasmid" evidence="2">
    <name>pRGRH0096</name>
</geneLocation>
<proteinExistence type="predicted"/>
<dbReference type="InterPro" id="IPR002145">
    <property type="entry name" value="CopG"/>
</dbReference>
<dbReference type="Pfam" id="PF01402">
    <property type="entry name" value="RHH_1"/>
    <property type="match status" value="1"/>
</dbReference>
<name>A0A0H5PXJ5_9ZZZZ</name>
<sequence length="89" mass="9902">MGVCYESEVFYMRINITMDEELVKKIDEVASKMYVSRSAYIAFAVSQKIQADKMLDNMPELVQTMKSAVELEKAKQDNATIGAGNGGEV</sequence>
<evidence type="ECO:0000313" key="2">
    <source>
        <dbReference type="EMBL" id="CRY93900.1"/>
    </source>
</evidence>
<dbReference type="AlphaFoldDB" id="A0A0H5PXJ5"/>
<dbReference type="EMBL" id="LN852787">
    <property type="protein sequence ID" value="CRY93900.1"/>
    <property type="molecule type" value="Genomic_DNA"/>
</dbReference>
<protein>
    <recommendedName>
        <fullName evidence="1">Ribbon-helix-helix protein CopG domain-containing protein</fullName>
    </recommendedName>
</protein>
<dbReference type="GO" id="GO:0006355">
    <property type="term" value="P:regulation of DNA-templated transcription"/>
    <property type="evidence" value="ECO:0007669"/>
    <property type="project" value="InterPro"/>
</dbReference>
<evidence type="ECO:0000259" key="1">
    <source>
        <dbReference type="Pfam" id="PF01402"/>
    </source>
</evidence>
<reference evidence="2" key="1">
    <citation type="submission" date="2015-06" db="EMBL/GenBank/DDBJ databases">
        <authorList>
            <person name="Joergensen T."/>
        </authorList>
    </citation>
    <scope>NUCLEOTIDE SEQUENCE</scope>
    <source>
        <plasmid evidence="2">pRGRH0096</plasmid>
    </source>
</reference>